<reference evidence="1 2" key="1">
    <citation type="journal article" date="2024" name="G3 (Bethesda)">
        <title>Genome assembly of Hibiscus sabdariffa L. provides insights into metabolisms of medicinal natural products.</title>
        <authorList>
            <person name="Kim T."/>
        </authorList>
    </citation>
    <scope>NUCLEOTIDE SEQUENCE [LARGE SCALE GENOMIC DNA]</scope>
    <source>
        <strain evidence="1">TK-2024</strain>
        <tissue evidence="1">Old leaves</tissue>
    </source>
</reference>
<keyword evidence="2" id="KW-1185">Reference proteome</keyword>
<organism evidence="1 2">
    <name type="scientific">Hibiscus sabdariffa</name>
    <name type="common">roselle</name>
    <dbReference type="NCBI Taxonomy" id="183260"/>
    <lineage>
        <taxon>Eukaryota</taxon>
        <taxon>Viridiplantae</taxon>
        <taxon>Streptophyta</taxon>
        <taxon>Embryophyta</taxon>
        <taxon>Tracheophyta</taxon>
        <taxon>Spermatophyta</taxon>
        <taxon>Magnoliopsida</taxon>
        <taxon>eudicotyledons</taxon>
        <taxon>Gunneridae</taxon>
        <taxon>Pentapetalae</taxon>
        <taxon>rosids</taxon>
        <taxon>malvids</taxon>
        <taxon>Malvales</taxon>
        <taxon>Malvaceae</taxon>
        <taxon>Malvoideae</taxon>
        <taxon>Hibiscus</taxon>
    </lineage>
</organism>
<evidence type="ECO:0000313" key="2">
    <source>
        <dbReference type="Proteomes" id="UP001472677"/>
    </source>
</evidence>
<evidence type="ECO:0000313" key="1">
    <source>
        <dbReference type="EMBL" id="KAK8552233.1"/>
    </source>
</evidence>
<accession>A0ABR2E6V3</accession>
<protein>
    <submittedName>
        <fullName evidence="1">Uncharacterized protein</fullName>
    </submittedName>
</protein>
<gene>
    <name evidence="1" type="ORF">V6N12_040842</name>
</gene>
<comment type="caution">
    <text evidence="1">The sequence shown here is derived from an EMBL/GenBank/DDBJ whole genome shotgun (WGS) entry which is preliminary data.</text>
</comment>
<name>A0ABR2E6V3_9ROSI</name>
<dbReference type="EMBL" id="JBBPBM010000020">
    <property type="protein sequence ID" value="KAK8552233.1"/>
    <property type="molecule type" value="Genomic_DNA"/>
</dbReference>
<sequence length="117" mass="12547">MATVCLGVSLAEAYAERSLHKKKMKKMEEQEASKSDGNVFDEMKMPAAAGCFSFWVSKKTHSAKSVYCLAAIGYASQVYTAPDSFTAFLFSCGRKQSGGYLDCAAPDGLNSNGIGIH</sequence>
<proteinExistence type="predicted"/>
<dbReference type="Proteomes" id="UP001472677">
    <property type="component" value="Unassembled WGS sequence"/>
</dbReference>